<dbReference type="Proteomes" id="UP000789396">
    <property type="component" value="Unassembled WGS sequence"/>
</dbReference>
<dbReference type="OrthoDB" id="5593162at2759"/>
<organism evidence="2 3">
    <name type="scientific">Racocetra fulgida</name>
    <dbReference type="NCBI Taxonomy" id="60492"/>
    <lineage>
        <taxon>Eukaryota</taxon>
        <taxon>Fungi</taxon>
        <taxon>Fungi incertae sedis</taxon>
        <taxon>Mucoromycota</taxon>
        <taxon>Glomeromycotina</taxon>
        <taxon>Glomeromycetes</taxon>
        <taxon>Diversisporales</taxon>
        <taxon>Gigasporaceae</taxon>
        <taxon>Racocetra</taxon>
    </lineage>
</organism>
<sequence length="146" mass="17159">STNIYSFQNHQESIQLILRDIAKTFRDTATEVAHEESLNNQNWDCETNWVQVKMFHKKGISYEWEPLQEQAFQTLKGHLTLESVLRYPDFGKPFFLYTDASGVDLSVVLAQKDEIKRKYAIVYINKSLPKAKRNYLTTELKYYTVV</sequence>
<feature type="domain" description="Reverse transcriptase/retrotransposon-derived protein RNase H-like" evidence="1">
    <location>
        <begin position="64"/>
        <end position="146"/>
    </location>
</feature>
<name>A0A9N9ATX5_9GLOM</name>
<evidence type="ECO:0000259" key="1">
    <source>
        <dbReference type="Pfam" id="PF17919"/>
    </source>
</evidence>
<accession>A0A9N9ATX5</accession>
<protein>
    <submittedName>
        <fullName evidence="2">12207_t:CDS:1</fullName>
    </submittedName>
</protein>
<proteinExistence type="predicted"/>
<evidence type="ECO:0000313" key="3">
    <source>
        <dbReference type="Proteomes" id="UP000789396"/>
    </source>
</evidence>
<dbReference type="Pfam" id="PF17919">
    <property type="entry name" value="RT_RNaseH_2"/>
    <property type="match status" value="1"/>
</dbReference>
<dbReference type="InterPro" id="IPR041577">
    <property type="entry name" value="RT_RNaseH_2"/>
</dbReference>
<comment type="caution">
    <text evidence="2">The sequence shown here is derived from an EMBL/GenBank/DDBJ whole genome shotgun (WGS) entry which is preliminary data.</text>
</comment>
<feature type="non-terminal residue" evidence="2">
    <location>
        <position position="146"/>
    </location>
</feature>
<gene>
    <name evidence="2" type="ORF">RFULGI_LOCUS4242</name>
</gene>
<dbReference type="InterPro" id="IPR043502">
    <property type="entry name" value="DNA/RNA_pol_sf"/>
</dbReference>
<dbReference type="PANTHER" id="PTHR34072">
    <property type="entry name" value="ENZYMATIC POLYPROTEIN-RELATED"/>
    <property type="match status" value="1"/>
</dbReference>
<dbReference type="SUPFAM" id="SSF56672">
    <property type="entry name" value="DNA/RNA polymerases"/>
    <property type="match status" value="1"/>
</dbReference>
<evidence type="ECO:0000313" key="2">
    <source>
        <dbReference type="EMBL" id="CAG8541480.1"/>
    </source>
</evidence>
<dbReference type="AlphaFoldDB" id="A0A9N9ATX5"/>
<keyword evidence="3" id="KW-1185">Reference proteome</keyword>
<reference evidence="2" key="1">
    <citation type="submission" date="2021-06" db="EMBL/GenBank/DDBJ databases">
        <authorList>
            <person name="Kallberg Y."/>
            <person name="Tangrot J."/>
            <person name="Rosling A."/>
        </authorList>
    </citation>
    <scope>NUCLEOTIDE SEQUENCE</scope>
    <source>
        <strain evidence="2">IN212</strain>
    </source>
</reference>
<dbReference type="EMBL" id="CAJVPZ010004123">
    <property type="protein sequence ID" value="CAG8541480.1"/>
    <property type="molecule type" value="Genomic_DNA"/>
</dbReference>